<dbReference type="EMBL" id="JACGWM010000006">
    <property type="protein sequence ID" value="KAL0368988.1"/>
    <property type="molecule type" value="Genomic_DNA"/>
</dbReference>
<dbReference type="PANTHER" id="PTHR46633">
    <property type="entry name" value="TRANSCRIPTION FACTOR MYC/MYB-RELATED"/>
    <property type="match status" value="1"/>
</dbReference>
<accession>A0AAW2QMC2</accession>
<comment type="caution">
    <text evidence="1">The sequence shown here is derived from an EMBL/GenBank/DDBJ whole genome shotgun (WGS) entry which is preliminary data.</text>
</comment>
<gene>
    <name evidence="1" type="ORF">Scaly_1117700</name>
</gene>
<dbReference type="AlphaFoldDB" id="A0AAW2QMC2"/>
<evidence type="ECO:0000313" key="1">
    <source>
        <dbReference type="EMBL" id="KAL0368988.1"/>
    </source>
</evidence>
<sequence>MLHILKDKGKQGKLLLEVPKGHGIAVPVERSGTLFYPTTGSHQSLFTSLHIRVHYSPFGLSFSRWDHGGGMLDRAKGNKRNWILVWEDGFCDFSECERAGNGYGKGMFDWWVKLPQITAINGCLEIAQQRMIPPLFLHGNVTIDPQPRAWEAQFSSGIESIPGIYTIQRPYLPVQNPNNFDQDNPHGLMQTNGALSGFDDKQQMIGLKRQNYEKSDDSPTTSIYLGYNGTQSGYSGALPLWPIPPLLPSMPCNLGAFFSKIPSVPVPYYTPGVIDHENTLLNSTDNEYHATFDEIPAVYVKVEETPCVQEEECEEEKPRTLNQ</sequence>
<name>A0AAW2QMC2_9LAMI</name>
<organism evidence="1">
    <name type="scientific">Sesamum calycinum</name>
    <dbReference type="NCBI Taxonomy" id="2727403"/>
    <lineage>
        <taxon>Eukaryota</taxon>
        <taxon>Viridiplantae</taxon>
        <taxon>Streptophyta</taxon>
        <taxon>Embryophyta</taxon>
        <taxon>Tracheophyta</taxon>
        <taxon>Spermatophyta</taxon>
        <taxon>Magnoliopsida</taxon>
        <taxon>eudicotyledons</taxon>
        <taxon>Gunneridae</taxon>
        <taxon>Pentapetalae</taxon>
        <taxon>asterids</taxon>
        <taxon>lamiids</taxon>
        <taxon>Lamiales</taxon>
        <taxon>Pedaliaceae</taxon>
        <taxon>Sesamum</taxon>
    </lineage>
</organism>
<protein>
    <submittedName>
        <fullName evidence="1">Uncharacterized protein</fullName>
    </submittedName>
</protein>
<dbReference type="PANTHER" id="PTHR46633:SF6">
    <property type="entry name" value="TRANSCRIPTION FACTOR MYC_MYB N-TERMINAL DOMAIN-CONTAINING PROTEIN"/>
    <property type="match status" value="1"/>
</dbReference>
<reference evidence="1" key="2">
    <citation type="journal article" date="2024" name="Plant">
        <title>Genomic evolution and insights into agronomic trait innovations of Sesamum species.</title>
        <authorList>
            <person name="Miao H."/>
            <person name="Wang L."/>
            <person name="Qu L."/>
            <person name="Liu H."/>
            <person name="Sun Y."/>
            <person name="Le M."/>
            <person name="Wang Q."/>
            <person name="Wei S."/>
            <person name="Zheng Y."/>
            <person name="Lin W."/>
            <person name="Duan Y."/>
            <person name="Cao H."/>
            <person name="Xiong S."/>
            <person name="Wang X."/>
            <person name="Wei L."/>
            <person name="Li C."/>
            <person name="Ma Q."/>
            <person name="Ju M."/>
            <person name="Zhao R."/>
            <person name="Li G."/>
            <person name="Mu C."/>
            <person name="Tian Q."/>
            <person name="Mei H."/>
            <person name="Zhang T."/>
            <person name="Gao T."/>
            <person name="Zhang H."/>
        </authorList>
    </citation>
    <scope>NUCLEOTIDE SEQUENCE</scope>
    <source>
        <strain evidence="1">KEN8</strain>
    </source>
</reference>
<proteinExistence type="predicted"/>
<reference evidence="1" key="1">
    <citation type="submission" date="2020-06" db="EMBL/GenBank/DDBJ databases">
        <authorList>
            <person name="Li T."/>
            <person name="Hu X."/>
            <person name="Zhang T."/>
            <person name="Song X."/>
            <person name="Zhang H."/>
            <person name="Dai N."/>
            <person name="Sheng W."/>
            <person name="Hou X."/>
            <person name="Wei L."/>
        </authorList>
    </citation>
    <scope>NUCLEOTIDE SEQUENCE</scope>
    <source>
        <strain evidence="1">KEN8</strain>
        <tissue evidence="1">Leaf</tissue>
    </source>
</reference>